<reference evidence="10" key="1">
    <citation type="submission" date="2025-08" db="UniProtKB">
        <authorList>
            <consortium name="RefSeq"/>
        </authorList>
    </citation>
    <scope>IDENTIFICATION</scope>
</reference>
<evidence type="ECO:0000256" key="1">
    <source>
        <dbReference type="ARBA" id="ARBA00004123"/>
    </source>
</evidence>
<comment type="subcellular location">
    <subcellularLocation>
        <location evidence="1 5 6">Nucleus</location>
    </subcellularLocation>
</comment>
<evidence type="ECO:0000256" key="2">
    <source>
        <dbReference type="ARBA" id="ARBA00023125"/>
    </source>
</evidence>
<dbReference type="RefSeq" id="XP_012860275.2">
    <property type="nucleotide sequence ID" value="XM_013004821.3"/>
</dbReference>
<dbReference type="PANTHER" id="PTHR24339:SF68">
    <property type="entry name" value="HOMEOBOX PROTEIN NOTOCHORD"/>
    <property type="match status" value="1"/>
</dbReference>
<evidence type="ECO:0000256" key="6">
    <source>
        <dbReference type="RuleBase" id="RU000682"/>
    </source>
</evidence>
<feature type="domain" description="Homeobox" evidence="8">
    <location>
        <begin position="143"/>
        <end position="203"/>
    </location>
</feature>
<dbReference type="PRINTS" id="PR00031">
    <property type="entry name" value="HTHREPRESSR"/>
</dbReference>
<dbReference type="Gene3D" id="1.10.10.60">
    <property type="entry name" value="Homeodomain-like"/>
    <property type="match status" value="1"/>
</dbReference>
<keyword evidence="9" id="KW-1185">Reference proteome</keyword>
<dbReference type="GO" id="GO:0003677">
    <property type="term" value="F:DNA binding"/>
    <property type="evidence" value="ECO:0007669"/>
    <property type="project" value="UniProtKB-KW"/>
</dbReference>
<name>A0ABM0ZQK0_ECHTE</name>
<protein>
    <submittedName>
        <fullName evidence="10">Homeobox protein notochord</fullName>
    </submittedName>
</protein>
<feature type="region of interest" description="Disordered" evidence="7">
    <location>
        <begin position="18"/>
        <end position="38"/>
    </location>
</feature>
<keyword evidence="4 5" id="KW-0539">Nucleus</keyword>
<evidence type="ECO:0000256" key="7">
    <source>
        <dbReference type="SAM" id="MobiDB-lite"/>
    </source>
</evidence>
<feature type="DNA-binding region" description="Homeobox" evidence="5">
    <location>
        <begin position="145"/>
        <end position="204"/>
    </location>
</feature>
<organism evidence="9 10">
    <name type="scientific">Echinops telfairi</name>
    <name type="common">Lesser hedgehog tenrec</name>
    <dbReference type="NCBI Taxonomy" id="9371"/>
    <lineage>
        <taxon>Eukaryota</taxon>
        <taxon>Metazoa</taxon>
        <taxon>Chordata</taxon>
        <taxon>Craniata</taxon>
        <taxon>Vertebrata</taxon>
        <taxon>Euteleostomi</taxon>
        <taxon>Mammalia</taxon>
        <taxon>Eutheria</taxon>
        <taxon>Afrotheria</taxon>
        <taxon>Tenrecidae</taxon>
        <taxon>Tenrecinae</taxon>
        <taxon>Echinops</taxon>
    </lineage>
</organism>
<proteinExistence type="predicted"/>
<accession>A0ABM0ZQK0</accession>
<dbReference type="CDD" id="cd00086">
    <property type="entry name" value="homeodomain"/>
    <property type="match status" value="1"/>
</dbReference>
<dbReference type="InterPro" id="IPR000047">
    <property type="entry name" value="HTH_motif"/>
</dbReference>
<feature type="compositionally biased region" description="Basic and acidic residues" evidence="7">
    <location>
        <begin position="234"/>
        <end position="243"/>
    </location>
</feature>
<evidence type="ECO:0000256" key="3">
    <source>
        <dbReference type="ARBA" id="ARBA00023155"/>
    </source>
</evidence>
<dbReference type="InterPro" id="IPR009057">
    <property type="entry name" value="Homeodomain-like_sf"/>
</dbReference>
<evidence type="ECO:0000256" key="4">
    <source>
        <dbReference type="ARBA" id="ARBA00023242"/>
    </source>
</evidence>
<dbReference type="InterPro" id="IPR050877">
    <property type="entry name" value="EMX-VAX-Noto_Homeobox_TFs"/>
</dbReference>
<dbReference type="PROSITE" id="PS50071">
    <property type="entry name" value="HOMEOBOX_2"/>
    <property type="match status" value="1"/>
</dbReference>
<gene>
    <name evidence="10" type="primary">NOTO</name>
</gene>
<dbReference type="InterPro" id="IPR001356">
    <property type="entry name" value="HD"/>
</dbReference>
<keyword evidence="3 5" id="KW-0371">Homeobox</keyword>
<sequence>MGVRVTCLRPQLCPATPTGATKLGGSPTGSPRGPQRTAPGWSEYTLGAVVSVARPGWTASSGWAARYWPVCSAVPWPCPATWLPAPLGVGLYPLCPQASLRGLRGAHFCVLPGLGATGVELAHCPALWDPPAWSTAQDLHDTDPPKRVRTMFNLEQLMELEKVFATQHNLVGKKRAQLAARLNLTENQVRVWFQNRRVKYQKQQRLNLSAPDEPLEGLPSSRSEGATSGEDPGELGRDSVECA</sequence>
<dbReference type="GeneID" id="105978675"/>
<evidence type="ECO:0000259" key="8">
    <source>
        <dbReference type="PROSITE" id="PS50071"/>
    </source>
</evidence>
<dbReference type="PANTHER" id="PTHR24339">
    <property type="entry name" value="HOMEOBOX PROTEIN EMX-RELATED"/>
    <property type="match status" value="1"/>
</dbReference>
<evidence type="ECO:0000313" key="9">
    <source>
        <dbReference type="Proteomes" id="UP000694863"/>
    </source>
</evidence>
<feature type="region of interest" description="Disordered" evidence="7">
    <location>
        <begin position="203"/>
        <end position="243"/>
    </location>
</feature>
<evidence type="ECO:0000313" key="10">
    <source>
        <dbReference type="RefSeq" id="XP_012860275.2"/>
    </source>
</evidence>
<dbReference type="Pfam" id="PF00046">
    <property type="entry name" value="Homeodomain"/>
    <property type="match status" value="1"/>
</dbReference>
<dbReference type="Proteomes" id="UP000694863">
    <property type="component" value="Unplaced"/>
</dbReference>
<keyword evidence="2 5" id="KW-0238">DNA-binding</keyword>
<dbReference type="SUPFAM" id="SSF46689">
    <property type="entry name" value="Homeodomain-like"/>
    <property type="match status" value="1"/>
</dbReference>
<evidence type="ECO:0000256" key="5">
    <source>
        <dbReference type="PROSITE-ProRule" id="PRU00108"/>
    </source>
</evidence>
<dbReference type="SMART" id="SM00389">
    <property type="entry name" value="HOX"/>
    <property type="match status" value="1"/>
</dbReference>